<dbReference type="Proteomes" id="UP000694941">
    <property type="component" value="Unplaced"/>
</dbReference>
<dbReference type="RefSeq" id="XP_022257283.1">
    <property type="nucleotide sequence ID" value="XM_022401575.1"/>
</dbReference>
<feature type="compositionally biased region" description="Polar residues" evidence="1">
    <location>
        <begin position="168"/>
        <end position="179"/>
    </location>
</feature>
<evidence type="ECO:0000313" key="2">
    <source>
        <dbReference type="Proteomes" id="UP000694941"/>
    </source>
</evidence>
<name>A0ABM1TN27_LIMPO</name>
<feature type="compositionally biased region" description="Polar residues" evidence="1">
    <location>
        <begin position="244"/>
        <end position="267"/>
    </location>
</feature>
<proteinExistence type="predicted"/>
<gene>
    <name evidence="3" type="primary">LOC111089309</name>
</gene>
<accession>A0ABM1TN27</accession>
<feature type="region of interest" description="Disordered" evidence="1">
    <location>
        <begin position="111"/>
        <end position="278"/>
    </location>
</feature>
<keyword evidence="2" id="KW-1185">Reference proteome</keyword>
<evidence type="ECO:0000256" key="1">
    <source>
        <dbReference type="SAM" id="MobiDB-lite"/>
    </source>
</evidence>
<feature type="compositionally biased region" description="Low complexity" evidence="1">
    <location>
        <begin position="151"/>
        <end position="161"/>
    </location>
</feature>
<organism evidence="2 3">
    <name type="scientific">Limulus polyphemus</name>
    <name type="common">Atlantic horseshoe crab</name>
    <dbReference type="NCBI Taxonomy" id="6850"/>
    <lineage>
        <taxon>Eukaryota</taxon>
        <taxon>Metazoa</taxon>
        <taxon>Ecdysozoa</taxon>
        <taxon>Arthropoda</taxon>
        <taxon>Chelicerata</taxon>
        <taxon>Merostomata</taxon>
        <taxon>Xiphosura</taxon>
        <taxon>Limulidae</taxon>
        <taxon>Limulus</taxon>
    </lineage>
</organism>
<dbReference type="GeneID" id="111089309"/>
<feature type="compositionally biased region" description="Polar residues" evidence="1">
    <location>
        <begin position="207"/>
        <end position="217"/>
    </location>
</feature>
<reference evidence="3" key="1">
    <citation type="submission" date="2025-08" db="UniProtKB">
        <authorList>
            <consortium name="RefSeq"/>
        </authorList>
    </citation>
    <scope>IDENTIFICATION</scope>
    <source>
        <tissue evidence="3">Muscle</tissue>
    </source>
</reference>
<evidence type="ECO:0000313" key="3">
    <source>
        <dbReference type="RefSeq" id="XP_022257283.1"/>
    </source>
</evidence>
<sequence>MITVKVEFVGNCSREKLATLKDVKAGDEYSDWYPDLLHQGQRCASKLKKDRPEMAEVLVRLERSREQVVQTARIRKLSLEKESLEPESMRLTPMQLQIFYDIRKEVSLQIPGAGASGSERRSSVASTSSGSERRSSVASTSSGSEQKSCVTGTSSGGSSSSDAPPSYSKLSAPNNVTNHTSEDTLKSVAGSCPRSLSELSDLGEYQGSATSHDFSSPETRKTDAQISTSFSLPLLTELGRSPSAHDNNLVSSGPSQGSPGTASNENSLDVEKQGNVMW</sequence>
<feature type="compositionally biased region" description="Low complexity" evidence="1">
    <location>
        <begin position="112"/>
        <end position="144"/>
    </location>
</feature>
<protein>
    <submittedName>
        <fullName evidence="3">P17/29C-like protein DDB_G0287399</fullName>
    </submittedName>
</protein>